<reference evidence="1 2" key="1">
    <citation type="journal article" date="2024" name="Nat. Commun.">
        <title>Phylogenomics reveals the evolutionary origins of lichenization in chlorophyte algae.</title>
        <authorList>
            <person name="Puginier C."/>
            <person name="Libourel C."/>
            <person name="Otte J."/>
            <person name="Skaloud P."/>
            <person name="Haon M."/>
            <person name="Grisel S."/>
            <person name="Petersen M."/>
            <person name="Berrin J.G."/>
            <person name="Delaux P.M."/>
            <person name="Dal Grande F."/>
            <person name="Keller J."/>
        </authorList>
    </citation>
    <scope>NUCLEOTIDE SEQUENCE [LARGE SCALE GENOMIC DNA]</scope>
    <source>
        <strain evidence="1 2">SAG 216-7</strain>
    </source>
</reference>
<evidence type="ECO:0000313" key="2">
    <source>
        <dbReference type="Proteomes" id="UP001491310"/>
    </source>
</evidence>
<gene>
    <name evidence="1" type="ORF">WJX75_006252</name>
</gene>
<evidence type="ECO:0008006" key="3">
    <source>
        <dbReference type="Google" id="ProtNLM"/>
    </source>
</evidence>
<dbReference type="Pfam" id="PF01947">
    <property type="entry name" value="Rv2949c-like"/>
    <property type="match status" value="1"/>
</dbReference>
<accession>A0ABR2YMS9</accession>
<protein>
    <recommendedName>
        <fullName evidence="3">Chorismate lyase</fullName>
    </recommendedName>
</protein>
<proteinExistence type="predicted"/>
<evidence type="ECO:0000313" key="1">
    <source>
        <dbReference type="EMBL" id="KAK9908334.1"/>
    </source>
</evidence>
<dbReference type="Proteomes" id="UP001491310">
    <property type="component" value="Unassembled WGS sequence"/>
</dbReference>
<sequence length="155" mass="17603">MTGAKVETDCLEQEDIGMNLSGLPDNVASVAGPRSQRELHLSVEGTALVCATSWWNTDEIARYLGQTQKPIWINLSVNRTELYREITQVYCGHSPDLERRFGQKGPFWGREYIFWHDGKPLTLIHEIFSPALEDYLGPVDLKEWCMTNSSRACPT</sequence>
<organism evidence="1 2">
    <name type="scientific">Coccomyxa subellipsoidea</name>
    <dbReference type="NCBI Taxonomy" id="248742"/>
    <lineage>
        <taxon>Eukaryota</taxon>
        <taxon>Viridiplantae</taxon>
        <taxon>Chlorophyta</taxon>
        <taxon>core chlorophytes</taxon>
        <taxon>Trebouxiophyceae</taxon>
        <taxon>Trebouxiophyceae incertae sedis</taxon>
        <taxon>Coccomyxaceae</taxon>
        <taxon>Coccomyxa</taxon>
    </lineage>
</organism>
<comment type="caution">
    <text evidence="1">The sequence shown here is derived from an EMBL/GenBank/DDBJ whole genome shotgun (WGS) entry which is preliminary data.</text>
</comment>
<dbReference type="EMBL" id="JALJOT010000008">
    <property type="protein sequence ID" value="KAK9908334.1"/>
    <property type="molecule type" value="Genomic_DNA"/>
</dbReference>
<name>A0ABR2YMS9_9CHLO</name>
<dbReference type="Gene3D" id="3.40.1410.10">
    <property type="entry name" value="Chorismate lyase-like"/>
    <property type="match status" value="1"/>
</dbReference>
<keyword evidence="2" id="KW-1185">Reference proteome</keyword>
<dbReference type="InterPro" id="IPR002800">
    <property type="entry name" value="Rv2949c-like"/>
</dbReference>
<dbReference type="InterPro" id="IPR028978">
    <property type="entry name" value="Chorismate_lyase_/UTRA_dom_sf"/>
</dbReference>
<dbReference type="SUPFAM" id="SSF64288">
    <property type="entry name" value="Chorismate lyase-like"/>
    <property type="match status" value="1"/>
</dbReference>